<feature type="region of interest" description="Disordered" evidence="10">
    <location>
        <begin position="1"/>
        <end position="51"/>
    </location>
</feature>
<feature type="compositionally biased region" description="Basic and acidic residues" evidence="10">
    <location>
        <begin position="36"/>
        <end position="51"/>
    </location>
</feature>
<feature type="transmembrane region" description="Helical" evidence="11">
    <location>
        <begin position="56"/>
        <end position="77"/>
    </location>
</feature>
<dbReference type="Pfam" id="PF26002">
    <property type="entry name" value="Beta-barrel_AprE"/>
    <property type="match status" value="1"/>
</dbReference>
<evidence type="ECO:0000256" key="9">
    <source>
        <dbReference type="SAM" id="Coils"/>
    </source>
</evidence>
<evidence type="ECO:0000256" key="5">
    <source>
        <dbReference type="ARBA" id="ARBA00022519"/>
    </source>
</evidence>
<evidence type="ECO:0000256" key="1">
    <source>
        <dbReference type="ARBA" id="ARBA00004377"/>
    </source>
</evidence>
<dbReference type="InterPro" id="IPR050739">
    <property type="entry name" value="MFP"/>
</dbReference>
<dbReference type="PRINTS" id="PR01490">
    <property type="entry name" value="RTXTOXIND"/>
</dbReference>
<evidence type="ECO:0000256" key="7">
    <source>
        <dbReference type="ARBA" id="ARBA00022989"/>
    </source>
</evidence>
<keyword evidence="15" id="KW-1185">Reference proteome</keyword>
<dbReference type="InterPro" id="IPR010129">
    <property type="entry name" value="T1SS_HlyD"/>
</dbReference>
<reference evidence="15" key="1">
    <citation type="submission" date="2016-10" db="EMBL/GenBank/DDBJ databases">
        <authorList>
            <person name="Wegmann U."/>
        </authorList>
    </citation>
    <scope>NUCLEOTIDE SEQUENCE [LARGE SCALE GENOMIC DNA]</scope>
</reference>
<evidence type="ECO:0000256" key="2">
    <source>
        <dbReference type="ARBA" id="ARBA00009477"/>
    </source>
</evidence>
<protein>
    <submittedName>
        <fullName evidence="14">HlyD family secretion protein</fullName>
    </submittedName>
</protein>
<dbReference type="EMBL" id="LT630450">
    <property type="protein sequence ID" value="SFV72208.1"/>
    <property type="molecule type" value="Genomic_DNA"/>
</dbReference>
<feature type="domain" description="AprE-like beta-barrel" evidence="13">
    <location>
        <begin position="364"/>
        <end position="454"/>
    </location>
</feature>
<dbReference type="AlphaFoldDB" id="A0A1K1LBY4"/>
<accession>A0A1K1LBY4</accession>
<keyword evidence="7 11" id="KW-1133">Transmembrane helix</keyword>
<gene>
    <name evidence="14" type="ORF">DESPIGER_0316</name>
</gene>
<dbReference type="PANTHER" id="PTHR30386">
    <property type="entry name" value="MEMBRANE FUSION SUBUNIT OF EMRAB-TOLC MULTIDRUG EFFLUX PUMP"/>
    <property type="match status" value="1"/>
</dbReference>
<dbReference type="KEGG" id="dpg:DESPIGER_0316"/>
<dbReference type="GO" id="GO:0005886">
    <property type="term" value="C:plasma membrane"/>
    <property type="evidence" value="ECO:0007669"/>
    <property type="project" value="UniProtKB-SubCell"/>
</dbReference>
<feature type="domain" description="AprE-like long alpha-helical hairpin" evidence="12">
    <location>
        <begin position="133"/>
        <end position="321"/>
    </location>
</feature>
<organism evidence="14 15">
    <name type="scientific">Desulfovibrio piger</name>
    <dbReference type="NCBI Taxonomy" id="901"/>
    <lineage>
        <taxon>Bacteria</taxon>
        <taxon>Pseudomonadati</taxon>
        <taxon>Thermodesulfobacteriota</taxon>
        <taxon>Desulfovibrionia</taxon>
        <taxon>Desulfovibrionales</taxon>
        <taxon>Desulfovibrionaceae</taxon>
        <taxon>Desulfovibrio</taxon>
    </lineage>
</organism>
<dbReference type="RefSeq" id="WP_083575242.1">
    <property type="nucleotide sequence ID" value="NZ_JAXXLW010000120.1"/>
</dbReference>
<dbReference type="InterPro" id="IPR058982">
    <property type="entry name" value="Beta-barrel_AprE"/>
</dbReference>
<comment type="subcellular location">
    <subcellularLocation>
        <location evidence="1">Cell inner membrane</location>
        <topology evidence="1">Single-pass membrane protein</topology>
    </subcellularLocation>
</comment>
<sequence length="476" mass="53170">MPDTSPNENTPLETTGRTIARITPAKVPAGTAGTGHGEDRDPGSRKNSAIEDPRSIIRQGLAVILLFFGVLGAWAFWGEISGAVVAPGKIKVESERKTVQHLEGGIVDTILVREGQDVAEGQVLVELESVQVDASENMLQKQLVAQWAAHSRALAEKSFSDELVWPDGLVELARTVNSADVLDNEQKIFQARKEALRGQLSLLETQIAQLQAQVSGFEDQVRAETTIIGTLNEELRAKRQLYKERYLEKSQILELERNLASHMGERGRLRQAIAETKQRDAELRLRMEDLRNRFVEEATSEAGKLENDIIQTRERIRPLRDAKKRLQVKAPVSGKVVDLKVHSRGGVVRPGEPLMDIVPHDTPLIVETHVPINKITEVYIGQDALVQLDAFDTRIVPHIPAKVTYISADRLEDKTAAGTTPYYLCYVVIDPQALKDAQLYLSPGMPATVFITTRKRTVLYYMFEPLLKSWDRALRE</sequence>
<proteinExistence type="inferred from homology"/>
<evidence type="ECO:0000256" key="10">
    <source>
        <dbReference type="SAM" id="MobiDB-lite"/>
    </source>
</evidence>
<name>A0A1K1LBY4_9BACT</name>
<dbReference type="OrthoDB" id="9810980at2"/>
<evidence type="ECO:0000259" key="13">
    <source>
        <dbReference type="Pfam" id="PF26002"/>
    </source>
</evidence>
<evidence type="ECO:0000259" key="12">
    <source>
        <dbReference type="Pfam" id="PF25994"/>
    </source>
</evidence>
<keyword evidence="4" id="KW-1003">Cell membrane</keyword>
<dbReference type="Gene3D" id="2.40.50.100">
    <property type="match status" value="1"/>
</dbReference>
<dbReference type="InterPro" id="IPR058781">
    <property type="entry name" value="HH_AprE-like"/>
</dbReference>
<dbReference type="Gene3D" id="1.10.287.1490">
    <property type="match status" value="1"/>
</dbReference>
<dbReference type="GO" id="GO:0015031">
    <property type="term" value="P:protein transport"/>
    <property type="evidence" value="ECO:0007669"/>
    <property type="project" value="InterPro"/>
</dbReference>
<dbReference type="Pfam" id="PF25994">
    <property type="entry name" value="HH_AprE"/>
    <property type="match status" value="1"/>
</dbReference>
<feature type="compositionally biased region" description="Polar residues" evidence="10">
    <location>
        <begin position="1"/>
        <end position="17"/>
    </location>
</feature>
<evidence type="ECO:0000313" key="14">
    <source>
        <dbReference type="EMBL" id="SFV72208.1"/>
    </source>
</evidence>
<keyword evidence="8 11" id="KW-0472">Membrane</keyword>
<feature type="coiled-coil region" evidence="9">
    <location>
        <begin position="273"/>
        <end position="315"/>
    </location>
</feature>
<evidence type="ECO:0000313" key="15">
    <source>
        <dbReference type="Proteomes" id="UP000186323"/>
    </source>
</evidence>
<evidence type="ECO:0000256" key="6">
    <source>
        <dbReference type="ARBA" id="ARBA00022692"/>
    </source>
</evidence>
<keyword evidence="5" id="KW-0997">Cell inner membrane</keyword>
<evidence type="ECO:0000256" key="3">
    <source>
        <dbReference type="ARBA" id="ARBA00022448"/>
    </source>
</evidence>
<evidence type="ECO:0000256" key="8">
    <source>
        <dbReference type="ARBA" id="ARBA00023136"/>
    </source>
</evidence>
<feature type="coiled-coil region" evidence="9">
    <location>
        <begin position="193"/>
        <end position="220"/>
    </location>
</feature>
<dbReference type="Proteomes" id="UP000186323">
    <property type="component" value="Chromosome I"/>
</dbReference>
<dbReference type="PANTHER" id="PTHR30386:SF17">
    <property type="entry name" value="ALKALINE PROTEASE SECRETION PROTEIN APRE"/>
    <property type="match status" value="1"/>
</dbReference>
<dbReference type="NCBIfam" id="TIGR01843">
    <property type="entry name" value="type_I_hlyD"/>
    <property type="match status" value="1"/>
</dbReference>
<keyword evidence="3" id="KW-0813">Transport</keyword>
<evidence type="ECO:0000256" key="4">
    <source>
        <dbReference type="ARBA" id="ARBA00022475"/>
    </source>
</evidence>
<dbReference type="Gene3D" id="2.40.30.170">
    <property type="match status" value="1"/>
</dbReference>
<keyword evidence="9" id="KW-0175">Coiled coil</keyword>
<comment type="similarity">
    <text evidence="2">Belongs to the membrane fusion protein (MFP) (TC 8.A.1) family.</text>
</comment>
<evidence type="ECO:0000256" key="11">
    <source>
        <dbReference type="SAM" id="Phobius"/>
    </source>
</evidence>
<keyword evidence="6 11" id="KW-0812">Transmembrane</keyword>